<feature type="binding site" evidence="9">
    <location>
        <begin position="220"/>
        <end position="221"/>
    </location>
    <ligand>
        <name>substrate</name>
    </ligand>
</feature>
<evidence type="ECO:0000313" key="14">
    <source>
        <dbReference type="Proteomes" id="UP000029661"/>
    </source>
</evidence>
<feature type="binding site" evidence="9">
    <location>
        <position position="169"/>
    </location>
    <ligand>
        <name>substrate</name>
    </ligand>
</feature>
<feature type="binding site" evidence="9">
    <location>
        <position position="202"/>
    </location>
    <ligand>
        <name>substrate</name>
    </ligand>
</feature>
<dbReference type="EMBL" id="JADIIL010000019">
    <property type="protein sequence ID" value="MBF4474996.1"/>
    <property type="molecule type" value="Genomic_DNA"/>
</dbReference>
<dbReference type="PATRIC" id="fig|2162.10.peg.2486"/>
<comment type="function">
    <text evidence="9">Catalyzes the stereoinversion of LL-2,6-diaminopimelate (L,L-DAP) to meso-diaminopimelate (meso-DAP), a precursor of L-lysine.</text>
</comment>
<dbReference type="FunFam" id="3.10.310.10:FF:000001">
    <property type="entry name" value="Diaminopimelate epimerase"/>
    <property type="match status" value="1"/>
</dbReference>
<dbReference type="SUPFAM" id="SSF54506">
    <property type="entry name" value="Diaminopimelate epimerase-like"/>
    <property type="match status" value="2"/>
</dbReference>
<feature type="active site" description="Proton donor" evidence="9">
    <location>
        <position position="80"/>
    </location>
</feature>
<feature type="active site" evidence="10">
    <location>
        <position position="80"/>
    </location>
</feature>
<keyword evidence="15" id="KW-1185">Reference proteome</keyword>
<dbReference type="PANTHER" id="PTHR31689:SF0">
    <property type="entry name" value="DIAMINOPIMELATE EPIMERASE"/>
    <property type="match status" value="1"/>
</dbReference>
<name>A0A089ZEE9_METFO</name>
<dbReference type="EMBL" id="CP006933">
    <property type="protein sequence ID" value="AIS33176.1"/>
    <property type="molecule type" value="Genomic_DNA"/>
</dbReference>
<evidence type="ECO:0000313" key="12">
    <source>
        <dbReference type="EMBL" id="CEL26024.1"/>
    </source>
</evidence>
<feature type="active site" description="Proton acceptor" evidence="9">
    <location>
        <position position="229"/>
    </location>
</feature>
<keyword evidence="6 9" id="KW-0457">Lysine biosynthesis</keyword>
<dbReference type="AlphaFoldDB" id="A0A089ZEE9"/>
<comment type="catalytic activity">
    <reaction evidence="8 9">
        <text>(2S,6S)-2,6-diaminopimelate = meso-2,6-diaminopimelate</text>
        <dbReference type="Rhea" id="RHEA:15393"/>
        <dbReference type="ChEBI" id="CHEBI:57609"/>
        <dbReference type="ChEBI" id="CHEBI:57791"/>
        <dbReference type="EC" id="5.1.1.7"/>
    </reaction>
</comment>
<reference evidence="13" key="3">
    <citation type="submission" date="2020-10" db="EMBL/GenBank/DDBJ databases">
        <title>Dehalococcoides mccartyi of a TCE/Cr reducing biochatode.</title>
        <authorList>
            <person name="Matturro B."/>
        </authorList>
    </citation>
    <scope>NUCLEOTIDE SEQUENCE</scope>
    <source>
        <strain evidence="13">Bin2</strain>
    </source>
</reference>
<gene>
    <name evidence="9 11" type="primary">dapF</name>
    <name evidence="11" type="ORF">BRM9_2376</name>
    <name evidence="13" type="ORF">ISP06_05935</name>
    <name evidence="12" type="ORF">MB9_2414</name>
</gene>
<feature type="site" description="Could be important to modulate the pK values of the two catalytic cysteine residues" evidence="9">
    <location>
        <position position="220"/>
    </location>
</feature>
<dbReference type="GO" id="GO:0008837">
    <property type="term" value="F:diaminopimelate epimerase activity"/>
    <property type="evidence" value="ECO:0007669"/>
    <property type="project" value="UniProtKB-UniRule"/>
</dbReference>
<comment type="subunit">
    <text evidence="9">Homodimer.</text>
</comment>
<evidence type="ECO:0000256" key="1">
    <source>
        <dbReference type="ARBA" id="ARBA00005196"/>
    </source>
</evidence>
<organism evidence="11 14">
    <name type="scientific">Methanobacterium formicicum</name>
    <dbReference type="NCBI Taxonomy" id="2162"/>
    <lineage>
        <taxon>Archaea</taxon>
        <taxon>Methanobacteriati</taxon>
        <taxon>Methanobacteriota</taxon>
        <taxon>Methanomada group</taxon>
        <taxon>Methanobacteria</taxon>
        <taxon>Methanobacteriales</taxon>
        <taxon>Methanobacteriaceae</taxon>
        <taxon>Methanobacterium</taxon>
    </lineage>
</organism>
<dbReference type="Proteomes" id="UP000062768">
    <property type="component" value="Chromosome I"/>
</dbReference>
<dbReference type="STRING" id="2162.BRM9_2376"/>
<evidence type="ECO:0000313" key="15">
    <source>
        <dbReference type="Proteomes" id="UP000062768"/>
    </source>
</evidence>
<feature type="binding site" evidence="9">
    <location>
        <begin position="230"/>
        <end position="231"/>
    </location>
    <ligand>
        <name>substrate</name>
    </ligand>
</feature>
<dbReference type="Pfam" id="PF01678">
    <property type="entry name" value="DAP_epimerase"/>
    <property type="match status" value="2"/>
</dbReference>
<evidence type="ECO:0000313" key="13">
    <source>
        <dbReference type="EMBL" id="MBF4474996.1"/>
    </source>
</evidence>
<feature type="binding site" evidence="9">
    <location>
        <begin position="81"/>
        <end position="82"/>
    </location>
    <ligand>
        <name>substrate</name>
    </ligand>
</feature>
<evidence type="ECO:0000313" key="11">
    <source>
        <dbReference type="EMBL" id="AIS33176.1"/>
    </source>
</evidence>
<keyword evidence="4 9" id="KW-0963">Cytoplasm</keyword>
<evidence type="ECO:0000256" key="6">
    <source>
        <dbReference type="ARBA" id="ARBA00023154"/>
    </source>
</evidence>
<evidence type="ECO:0000256" key="9">
    <source>
        <dbReference type="HAMAP-Rule" id="MF_00197"/>
    </source>
</evidence>
<dbReference type="InterPro" id="IPR018510">
    <property type="entry name" value="DAP_epimerase_AS"/>
</dbReference>
<proteinExistence type="inferred from homology"/>
<evidence type="ECO:0000256" key="8">
    <source>
        <dbReference type="ARBA" id="ARBA00051712"/>
    </source>
</evidence>
<accession>A0A089ZEE9</accession>
<comment type="subcellular location">
    <subcellularLocation>
        <location evidence="9">Cytoplasm</location>
    </subcellularLocation>
</comment>
<dbReference type="PANTHER" id="PTHR31689">
    <property type="entry name" value="DIAMINOPIMELATE EPIMERASE, CHLOROPLASTIC"/>
    <property type="match status" value="1"/>
</dbReference>
<dbReference type="KEGG" id="mfc:BRM9_2376"/>
<evidence type="ECO:0000256" key="10">
    <source>
        <dbReference type="PROSITE-ProRule" id="PRU10125"/>
    </source>
</evidence>
<evidence type="ECO:0000256" key="5">
    <source>
        <dbReference type="ARBA" id="ARBA00022605"/>
    </source>
</evidence>
<reference evidence="11" key="1">
    <citation type="submission" date="2013-12" db="EMBL/GenBank/DDBJ databases">
        <title>The complete genome sequence of Methanobacterium sp. BRM9.</title>
        <authorList>
            <consortium name="Pastoral Greenhouse Gas Research Consortium"/>
            <person name="Kelly W.J."/>
            <person name="Leahy S.C."/>
            <person name="Perry R."/>
            <person name="Li D."/>
            <person name="Altermann E."/>
            <person name="Lambie S.C."/>
            <person name="Attwood G.T."/>
        </authorList>
    </citation>
    <scope>NUCLEOTIDE SEQUENCE [LARGE SCALE GENOMIC DNA]</scope>
    <source>
        <strain evidence="11">BRM9</strain>
    </source>
</reference>
<keyword evidence="5 9" id="KW-0028">Amino-acid biosynthesis</keyword>
<dbReference type="Proteomes" id="UP000606900">
    <property type="component" value="Unassembled WGS sequence"/>
</dbReference>
<evidence type="ECO:0000256" key="2">
    <source>
        <dbReference type="ARBA" id="ARBA00010219"/>
    </source>
</evidence>
<dbReference type="GO" id="GO:0005829">
    <property type="term" value="C:cytosol"/>
    <property type="evidence" value="ECO:0007669"/>
    <property type="project" value="TreeGrafter"/>
</dbReference>
<dbReference type="InterPro" id="IPR001653">
    <property type="entry name" value="DAP_epimerase_DapF"/>
</dbReference>
<evidence type="ECO:0000256" key="4">
    <source>
        <dbReference type="ARBA" id="ARBA00022490"/>
    </source>
</evidence>
<sequence length="290" mass="31767">MSERKILLFHKMHGLGNDYVVIDESVEEIIPEEKKGEISAELCTRGFSVGADGVIFVVKSTKSDIKFRIFNSDGSEAEMCGNGIRCFGKYVYENDVLKQKQMSVETLGGTKELTLHVENGTVKSIRVDMGTATFKTREVPMASDKEEFIDQELLVEGEPLKLTAVNVGNPHAIVFTDDLEDVALDHMGPLLENHDAFPERTNVHFVGVLSPQEVEMLTWERGAGFTMACGTGATGTVISGYKLGLLNKEVLVHLPGGDLQITVYEKDGNLGAFMEGDAVSVFEGIMEVEL</sequence>
<reference evidence="12" key="2">
    <citation type="submission" date="2014-09" db="EMBL/GenBank/DDBJ databases">
        <authorList>
            <person name="Bishop-Lilly K.A."/>
            <person name="Broomall S.M."/>
            <person name="Chain P.S."/>
            <person name="Chertkov O."/>
            <person name="Coyne S.R."/>
            <person name="Daligault H.E."/>
            <person name="Davenport K.W."/>
            <person name="Erkkila T."/>
            <person name="Frey K.G."/>
            <person name="Gibbons H.S."/>
            <person name="Gu W."/>
            <person name="Jaissle J."/>
            <person name="Johnson S.L."/>
            <person name="Koroleva G.I."/>
            <person name="Ladner J.T."/>
            <person name="Lo C.-C."/>
            <person name="Minogue T.D."/>
            <person name="Munk C."/>
            <person name="Palacios G.F."/>
            <person name="Redden C.L."/>
            <person name="Rosenzweig C.N."/>
            <person name="Scholz M.B."/>
            <person name="Teshima H."/>
            <person name="Xu Y."/>
        </authorList>
    </citation>
    <scope>NUCLEOTIDE SEQUENCE</scope>
    <source>
        <strain evidence="12">Mb9</strain>
    </source>
</reference>
<dbReference type="EC" id="5.1.1.7" evidence="3 9"/>
<comment type="pathway">
    <text evidence="1 9">Amino-acid biosynthesis; L-lysine biosynthesis via DAP pathway; DL-2,6-diaminopimelate from LL-2,6-diaminopimelate: step 1/1.</text>
</comment>
<dbReference type="Proteomes" id="UP000029661">
    <property type="component" value="Chromosome"/>
</dbReference>
<comment type="similarity">
    <text evidence="2 9">Belongs to the diaminopimelate epimerase family.</text>
</comment>
<protein>
    <recommendedName>
        <fullName evidence="3 9">Diaminopimelate epimerase</fullName>
        <shortName evidence="9">DAP epimerase</shortName>
        <ecNumber evidence="3 9">5.1.1.7</ecNumber>
    </recommendedName>
    <alternativeName>
        <fullName evidence="9">PLP-independent amino acid racemase</fullName>
    </alternativeName>
</protein>
<dbReference type="OrthoDB" id="358699at2157"/>
<evidence type="ECO:0000256" key="3">
    <source>
        <dbReference type="ARBA" id="ARBA00013080"/>
    </source>
</evidence>
<feature type="binding site" evidence="9">
    <location>
        <position position="71"/>
    </location>
    <ligand>
        <name>substrate</name>
    </ligand>
</feature>
<dbReference type="RefSeq" id="WP_048085864.1">
    <property type="nucleotide sequence ID" value="NZ_CP006933.1"/>
</dbReference>
<keyword evidence="7 9" id="KW-0413">Isomerase</keyword>
<dbReference type="Gene3D" id="3.10.310.10">
    <property type="entry name" value="Diaminopimelate Epimerase, Chain A, domain 1"/>
    <property type="match status" value="2"/>
</dbReference>
<dbReference type="GO" id="GO:0009089">
    <property type="term" value="P:lysine biosynthetic process via diaminopimelate"/>
    <property type="evidence" value="ECO:0007669"/>
    <property type="project" value="UniProtKB-UniRule"/>
</dbReference>
<dbReference type="HAMAP" id="MF_00197">
    <property type="entry name" value="DAP_epimerase"/>
    <property type="match status" value="1"/>
</dbReference>
<dbReference type="GeneID" id="26740640"/>
<dbReference type="EMBL" id="LN734822">
    <property type="protein sequence ID" value="CEL26024.1"/>
    <property type="molecule type" value="Genomic_DNA"/>
</dbReference>
<comment type="caution">
    <text evidence="9">Lacks conserved residue(s) required for the propagation of feature annotation.</text>
</comment>
<evidence type="ECO:0000256" key="7">
    <source>
        <dbReference type="ARBA" id="ARBA00023235"/>
    </source>
</evidence>
<dbReference type="NCBIfam" id="TIGR00652">
    <property type="entry name" value="DapF"/>
    <property type="match status" value="1"/>
</dbReference>
<dbReference type="UniPathway" id="UPA00034">
    <property type="reaction ID" value="UER00025"/>
</dbReference>
<dbReference type="PROSITE" id="PS01326">
    <property type="entry name" value="DAP_EPIMERASE"/>
    <property type="match status" value="1"/>
</dbReference>
<feature type="site" description="Could be important to modulate the pK values of the two catalytic cysteine residues" evidence="9">
    <location>
        <position position="171"/>
    </location>
</feature>
<feature type="binding site" evidence="9">
    <location>
        <position position="17"/>
    </location>
    <ligand>
        <name>substrate</name>
    </ligand>
</feature>